<sequence>MAGAAHRLARPCRLPHQHVLSPTSDLACGMPAYAAVFSGIGFRAWSPPAPKAETLPLGHRGVFDINLRPHVPTRCEKKFRNILHWLPKIEYFLPV</sequence>
<organism evidence="1 2">
    <name type="scientific">Araneus ventricosus</name>
    <name type="common">Orbweaver spider</name>
    <name type="synonym">Epeira ventricosa</name>
    <dbReference type="NCBI Taxonomy" id="182803"/>
    <lineage>
        <taxon>Eukaryota</taxon>
        <taxon>Metazoa</taxon>
        <taxon>Ecdysozoa</taxon>
        <taxon>Arthropoda</taxon>
        <taxon>Chelicerata</taxon>
        <taxon>Arachnida</taxon>
        <taxon>Araneae</taxon>
        <taxon>Araneomorphae</taxon>
        <taxon>Entelegynae</taxon>
        <taxon>Araneoidea</taxon>
        <taxon>Araneidae</taxon>
        <taxon>Araneus</taxon>
    </lineage>
</organism>
<dbReference type="EMBL" id="BGPR01000309">
    <property type="protein sequence ID" value="GBM12125.1"/>
    <property type="molecule type" value="Genomic_DNA"/>
</dbReference>
<comment type="caution">
    <text evidence="1">The sequence shown here is derived from an EMBL/GenBank/DDBJ whole genome shotgun (WGS) entry which is preliminary data.</text>
</comment>
<evidence type="ECO:0000313" key="2">
    <source>
        <dbReference type="Proteomes" id="UP000499080"/>
    </source>
</evidence>
<proteinExistence type="predicted"/>
<gene>
    <name evidence="1" type="ORF">AVEN_39465_1</name>
</gene>
<reference evidence="1 2" key="1">
    <citation type="journal article" date="2019" name="Sci. Rep.">
        <title>Orb-weaving spider Araneus ventricosus genome elucidates the spidroin gene catalogue.</title>
        <authorList>
            <person name="Kono N."/>
            <person name="Nakamura H."/>
            <person name="Ohtoshi R."/>
            <person name="Moran D.A.P."/>
            <person name="Shinohara A."/>
            <person name="Yoshida Y."/>
            <person name="Fujiwara M."/>
            <person name="Mori M."/>
            <person name="Tomita M."/>
            <person name="Arakawa K."/>
        </authorList>
    </citation>
    <scope>NUCLEOTIDE SEQUENCE [LARGE SCALE GENOMIC DNA]</scope>
</reference>
<protein>
    <submittedName>
        <fullName evidence="1">Uncharacterized protein</fullName>
    </submittedName>
</protein>
<name>A0A4Y2D971_ARAVE</name>
<accession>A0A4Y2D971</accession>
<keyword evidence="2" id="KW-1185">Reference proteome</keyword>
<dbReference type="Proteomes" id="UP000499080">
    <property type="component" value="Unassembled WGS sequence"/>
</dbReference>
<evidence type="ECO:0000313" key="1">
    <source>
        <dbReference type="EMBL" id="GBM12125.1"/>
    </source>
</evidence>
<dbReference type="AlphaFoldDB" id="A0A4Y2D971"/>